<keyword evidence="10" id="KW-1185">Reference proteome</keyword>
<evidence type="ECO:0000313" key="10">
    <source>
        <dbReference type="Proteomes" id="UP000001449"/>
    </source>
</evidence>
<feature type="domain" description="RNA polymerase sigma-70 region 4" evidence="8">
    <location>
        <begin position="247"/>
        <end position="298"/>
    </location>
</feature>
<keyword evidence="5" id="KW-0804">Transcription</keyword>
<gene>
    <name evidence="9" type="primary">rpoD_2</name>
    <name evidence="9" type="ORF">THAPSDRAFT_33891</name>
</gene>
<evidence type="ECO:0000256" key="1">
    <source>
        <dbReference type="ARBA" id="ARBA00007788"/>
    </source>
</evidence>
<accession>B8C0J0</accession>
<comment type="similarity">
    <text evidence="1">Belongs to the sigma-70 factor family.</text>
</comment>
<evidence type="ECO:0000256" key="4">
    <source>
        <dbReference type="ARBA" id="ARBA00023125"/>
    </source>
</evidence>
<dbReference type="SUPFAM" id="SSF88946">
    <property type="entry name" value="Sigma2 domain of RNA polymerase sigma factors"/>
    <property type="match status" value="1"/>
</dbReference>
<sequence length="321" mass="36990">KTELLTAKEEYSLGMKVKFMVKCEAVHEGLSVEMGRSPSIAEWAAACSPRLFREMMLTAKEAKQRMVQCNMRLVVSIARRYHGVGVNVQDLVQEGSLGLARAAEKFDPKKGFKFSTYASWWIQQAVFRSIAYHSRTIRLPVHVHNLLNKVRRARQVLQQELGRTPTNEEMAVEMDMTIEKYNKMIRTTRNAISLERPKYKNNPKDLGHESEALVGDMVDSSAVIFDEKTPEQNVDHGLLHNDIEYMLGKLGEDERSVLCLRYGINDGITRTVTLVASEMRQTKSWVRSQECRALRKLRRPWYEKRLKEHRESLQASHSLPI</sequence>
<dbReference type="InterPro" id="IPR000943">
    <property type="entry name" value="RNA_pol_sigma70"/>
</dbReference>
<organism evidence="9 10">
    <name type="scientific">Thalassiosira pseudonana</name>
    <name type="common">Marine diatom</name>
    <name type="synonym">Cyclotella nana</name>
    <dbReference type="NCBI Taxonomy" id="35128"/>
    <lineage>
        <taxon>Eukaryota</taxon>
        <taxon>Sar</taxon>
        <taxon>Stramenopiles</taxon>
        <taxon>Ochrophyta</taxon>
        <taxon>Bacillariophyta</taxon>
        <taxon>Coscinodiscophyceae</taxon>
        <taxon>Thalassiosirophycidae</taxon>
        <taxon>Thalassiosirales</taxon>
        <taxon>Thalassiosiraceae</taxon>
        <taxon>Thalassiosira</taxon>
    </lineage>
</organism>
<dbReference type="eggNOG" id="ENOG502QV7Q">
    <property type="taxonomic scope" value="Eukaryota"/>
</dbReference>
<reference evidence="9 10" key="1">
    <citation type="journal article" date="2004" name="Science">
        <title>The genome of the diatom Thalassiosira pseudonana: ecology, evolution, and metabolism.</title>
        <authorList>
            <person name="Armbrust E.V."/>
            <person name="Berges J.A."/>
            <person name="Bowler C."/>
            <person name="Green B.R."/>
            <person name="Martinez D."/>
            <person name="Putnam N.H."/>
            <person name="Zhou S."/>
            <person name="Allen A.E."/>
            <person name="Apt K.E."/>
            <person name="Bechner M."/>
            <person name="Brzezinski M.A."/>
            <person name="Chaal B.K."/>
            <person name="Chiovitti A."/>
            <person name="Davis A.K."/>
            <person name="Demarest M.S."/>
            <person name="Detter J.C."/>
            <person name="Glavina T."/>
            <person name="Goodstein D."/>
            <person name="Hadi M.Z."/>
            <person name="Hellsten U."/>
            <person name="Hildebrand M."/>
            <person name="Jenkins B.D."/>
            <person name="Jurka J."/>
            <person name="Kapitonov V.V."/>
            <person name="Kroger N."/>
            <person name="Lau W.W."/>
            <person name="Lane T.W."/>
            <person name="Larimer F.W."/>
            <person name="Lippmeier J.C."/>
            <person name="Lucas S."/>
            <person name="Medina M."/>
            <person name="Montsant A."/>
            <person name="Obornik M."/>
            <person name="Parker M.S."/>
            <person name="Palenik B."/>
            <person name="Pazour G.J."/>
            <person name="Richardson P.M."/>
            <person name="Rynearson T.A."/>
            <person name="Saito M.A."/>
            <person name="Schwartz D.C."/>
            <person name="Thamatrakoln K."/>
            <person name="Valentin K."/>
            <person name="Vardi A."/>
            <person name="Wilkerson F.P."/>
            <person name="Rokhsar D.S."/>
        </authorList>
    </citation>
    <scope>NUCLEOTIDE SEQUENCE [LARGE SCALE GENOMIC DNA]</scope>
    <source>
        <strain evidence="9 10">CCMP1335</strain>
    </source>
</reference>
<dbReference type="PaxDb" id="35128-Thaps33891"/>
<evidence type="ECO:0000259" key="6">
    <source>
        <dbReference type="Pfam" id="PF04539"/>
    </source>
</evidence>
<dbReference type="STRING" id="35128.B8C0J0"/>
<dbReference type="GO" id="GO:0006355">
    <property type="term" value="P:regulation of DNA-templated transcription"/>
    <property type="evidence" value="ECO:0000318"/>
    <property type="project" value="GO_Central"/>
</dbReference>
<dbReference type="RefSeq" id="XP_002289989.1">
    <property type="nucleotide sequence ID" value="XM_002289953.1"/>
</dbReference>
<feature type="domain" description="RNA polymerase sigma-70 region 3" evidence="6">
    <location>
        <begin position="146"/>
        <end position="207"/>
    </location>
</feature>
<dbReference type="EMBL" id="CM000641">
    <property type="protein sequence ID" value="EED93526.1"/>
    <property type="molecule type" value="Genomic_DNA"/>
</dbReference>
<dbReference type="GeneID" id="7451383"/>
<dbReference type="Pfam" id="PF04539">
    <property type="entry name" value="Sigma70_r3"/>
    <property type="match status" value="1"/>
</dbReference>
<reference evidence="9 10" key="2">
    <citation type="journal article" date="2008" name="Nature">
        <title>The Phaeodactylum genome reveals the evolutionary history of diatom genomes.</title>
        <authorList>
            <person name="Bowler C."/>
            <person name="Allen A.E."/>
            <person name="Badger J.H."/>
            <person name="Grimwood J."/>
            <person name="Jabbari K."/>
            <person name="Kuo A."/>
            <person name="Maheswari U."/>
            <person name="Martens C."/>
            <person name="Maumus F."/>
            <person name="Otillar R.P."/>
            <person name="Rayko E."/>
            <person name="Salamov A."/>
            <person name="Vandepoele K."/>
            <person name="Beszteri B."/>
            <person name="Gruber A."/>
            <person name="Heijde M."/>
            <person name="Katinka M."/>
            <person name="Mock T."/>
            <person name="Valentin K."/>
            <person name="Verret F."/>
            <person name="Berges J.A."/>
            <person name="Brownlee C."/>
            <person name="Cadoret J.P."/>
            <person name="Chiovitti A."/>
            <person name="Choi C.J."/>
            <person name="Coesel S."/>
            <person name="De Martino A."/>
            <person name="Detter J.C."/>
            <person name="Durkin C."/>
            <person name="Falciatore A."/>
            <person name="Fournet J."/>
            <person name="Haruta M."/>
            <person name="Huysman M.J."/>
            <person name="Jenkins B.D."/>
            <person name="Jiroutova K."/>
            <person name="Jorgensen R.E."/>
            <person name="Joubert Y."/>
            <person name="Kaplan A."/>
            <person name="Kroger N."/>
            <person name="Kroth P.G."/>
            <person name="La Roche J."/>
            <person name="Lindquist E."/>
            <person name="Lommer M."/>
            <person name="Martin-Jezequel V."/>
            <person name="Lopez P.J."/>
            <person name="Lucas S."/>
            <person name="Mangogna M."/>
            <person name="McGinnis K."/>
            <person name="Medlin L.K."/>
            <person name="Montsant A."/>
            <person name="Oudot-Le Secq M.P."/>
            <person name="Napoli C."/>
            <person name="Obornik M."/>
            <person name="Parker M.S."/>
            <person name="Petit J.L."/>
            <person name="Porcel B.M."/>
            <person name="Poulsen N."/>
            <person name="Robison M."/>
            <person name="Rychlewski L."/>
            <person name="Rynearson T.A."/>
            <person name="Schmutz J."/>
            <person name="Shapiro H."/>
            <person name="Siaut M."/>
            <person name="Stanley M."/>
            <person name="Sussman M.R."/>
            <person name="Taylor A.R."/>
            <person name="Vardi A."/>
            <person name="von Dassow P."/>
            <person name="Vyverman W."/>
            <person name="Willis A."/>
            <person name="Wyrwicz L.S."/>
            <person name="Rokhsar D.S."/>
            <person name="Weissenbach J."/>
            <person name="Armbrust E.V."/>
            <person name="Green B.R."/>
            <person name="Van de Peer Y."/>
            <person name="Grigoriev I.V."/>
        </authorList>
    </citation>
    <scope>NUCLEOTIDE SEQUENCE [LARGE SCALE GENOMIC DNA]</scope>
    <source>
        <strain evidence="9 10">CCMP1335</strain>
    </source>
</reference>
<dbReference type="NCBIfam" id="TIGR02937">
    <property type="entry name" value="sigma70-ECF"/>
    <property type="match status" value="1"/>
</dbReference>
<dbReference type="InterPro" id="IPR050239">
    <property type="entry name" value="Sigma-70_RNA_pol_init_factors"/>
</dbReference>
<dbReference type="InterPro" id="IPR007624">
    <property type="entry name" value="RNA_pol_sigma70_r3"/>
</dbReference>
<dbReference type="InterPro" id="IPR007627">
    <property type="entry name" value="RNA_pol_sigma70_r2"/>
</dbReference>
<dbReference type="GO" id="GO:0003899">
    <property type="term" value="F:DNA-directed RNA polymerase activity"/>
    <property type="evidence" value="ECO:0000318"/>
    <property type="project" value="GO_Central"/>
</dbReference>
<keyword evidence="3" id="KW-0731">Sigma factor</keyword>
<evidence type="ECO:0000256" key="2">
    <source>
        <dbReference type="ARBA" id="ARBA00023015"/>
    </source>
</evidence>
<dbReference type="Pfam" id="PF04545">
    <property type="entry name" value="Sigma70_r4"/>
    <property type="match status" value="1"/>
</dbReference>
<dbReference type="Proteomes" id="UP000001449">
    <property type="component" value="Chromosome 4"/>
</dbReference>
<dbReference type="Gene3D" id="1.10.10.10">
    <property type="entry name" value="Winged helix-like DNA-binding domain superfamily/Winged helix DNA-binding domain"/>
    <property type="match status" value="2"/>
</dbReference>
<evidence type="ECO:0000313" key="9">
    <source>
        <dbReference type="EMBL" id="EED93526.1"/>
    </source>
</evidence>
<dbReference type="PANTHER" id="PTHR30603:SF47">
    <property type="entry name" value="RNA POLYMERASE SIGMA FACTOR SIGD, CHLOROPLASTIC"/>
    <property type="match status" value="1"/>
</dbReference>
<evidence type="ECO:0000256" key="5">
    <source>
        <dbReference type="ARBA" id="ARBA00023163"/>
    </source>
</evidence>
<feature type="non-terminal residue" evidence="9">
    <location>
        <position position="321"/>
    </location>
</feature>
<dbReference type="KEGG" id="tps:THAPSDRAFT_33891"/>
<dbReference type="PRINTS" id="PR00046">
    <property type="entry name" value="SIGMA70FCT"/>
</dbReference>
<dbReference type="GO" id="GO:1903865">
    <property type="term" value="C:sigma factor antagonist complex"/>
    <property type="evidence" value="ECO:0000318"/>
    <property type="project" value="GO_Central"/>
</dbReference>
<dbReference type="AlphaFoldDB" id="B8C0J0"/>
<dbReference type="PANTHER" id="PTHR30603">
    <property type="entry name" value="RNA POLYMERASE SIGMA FACTOR RPO"/>
    <property type="match status" value="1"/>
</dbReference>
<dbReference type="GO" id="GO:0000976">
    <property type="term" value="F:transcription cis-regulatory region binding"/>
    <property type="evidence" value="ECO:0000318"/>
    <property type="project" value="GO_Central"/>
</dbReference>
<dbReference type="InterPro" id="IPR013325">
    <property type="entry name" value="RNA_pol_sigma_r2"/>
</dbReference>
<evidence type="ECO:0000259" key="8">
    <source>
        <dbReference type="Pfam" id="PF04545"/>
    </source>
</evidence>
<feature type="domain" description="RNA polymerase sigma-70 region 2" evidence="7">
    <location>
        <begin position="66"/>
        <end position="135"/>
    </location>
</feature>
<keyword evidence="2" id="KW-0805">Transcription regulation</keyword>
<dbReference type="InterPro" id="IPR014284">
    <property type="entry name" value="RNA_pol_sigma-70_dom"/>
</dbReference>
<dbReference type="Pfam" id="PF04542">
    <property type="entry name" value="Sigma70_r2"/>
    <property type="match status" value="1"/>
</dbReference>
<dbReference type="InParanoid" id="B8C0J0"/>
<evidence type="ECO:0000256" key="3">
    <source>
        <dbReference type="ARBA" id="ARBA00023082"/>
    </source>
</evidence>
<name>B8C0J0_THAPS</name>
<dbReference type="GO" id="GO:0006352">
    <property type="term" value="P:DNA-templated transcription initiation"/>
    <property type="evidence" value="ECO:0007669"/>
    <property type="project" value="InterPro"/>
</dbReference>
<protein>
    <submittedName>
        <fullName evidence="9">Plastid RNA polymerase sigma factor</fullName>
    </submittedName>
</protein>
<dbReference type="SUPFAM" id="SSF88659">
    <property type="entry name" value="Sigma3 and sigma4 domains of RNA polymerase sigma factors"/>
    <property type="match status" value="2"/>
</dbReference>
<dbReference type="InterPro" id="IPR013324">
    <property type="entry name" value="RNA_pol_sigma_r3/r4-like"/>
</dbReference>
<evidence type="ECO:0000259" key="7">
    <source>
        <dbReference type="Pfam" id="PF04542"/>
    </source>
</evidence>
<dbReference type="GO" id="GO:0016987">
    <property type="term" value="F:sigma factor activity"/>
    <property type="evidence" value="ECO:0000318"/>
    <property type="project" value="GO_Central"/>
</dbReference>
<dbReference type="Gene3D" id="1.10.601.10">
    <property type="entry name" value="RNA Polymerase Primary Sigma Factor"/>
    <property type="match status" value="1"/>
</dbReference>
<dbReference type="HOGENOM" id="CLU_014793_3_4_1"/>
<keyword evidence="4" id="KW-0238">DNA-binding</keyword>
<proteinExistence type="inferred from homology"/>
<dbReference type="InterPro" id="IPR007630">
    <property type="entry name" value="RNA_pol_sigma70_r4"/>
</dbReference>
<dbReference type="OMA" id="QRIHHEQ"/>
<dbReference type="InterPro" id="IPR036388">
    <property type="entry name" value="WH-like_DNA-bd_sf"/>
</dbReference>